<reference evidence="2 3" key="1">
    <citation type="submission" date="2023-06" db="EMBL/GenBank/DDBJ databases">
        <title>Alteromonas sp. ASW11-36 isolated from intertidal sand.</title>
        <authorList>
            <person name="Li Y."/>
        </authorList>
    </citation>
    <scope>NUCLEOTIDE SEQUENCE [LARGE SCALE GENOMIC DNA]</scope>
    <source>
        <strain evidence="2 3">ASW11-36</strain>
    </source>
</reference>
<evidence type="ECO:0008006" key="4">
    <source>
        <dbReference type="Google" id="ProtNLM"/>
    </source>
</evidence>
<comment type="similarity">
    <text evidence="1">Belongs to the ComF/GntX family.</text>
</comment>
<organism evidence="2 3">
    <name type="scientific">Alteromonas arenosi</name>
    <dbReference type="NCBI Taxonomy" id="3055817"/>
    <lineage>
        <taxon>Bacteria</taxon>
        <taxon>Pseudomonadati</taxon>
        <taxon>Pseudomonadota</taxon>
        <taxon>Gammaproteobacteria</taxon>
        <taxon>Alteromonadales</taxon>
        <taxon>Alteromonadaceae</taxon>
        <taxon>Alteromonas/Salinimonas group</taxon>
        <taxon>Alteromonas</taxon>
    </lineage>
</organism>
<dbReference type="InterPro" id="IPR051910">
    <property type="entry name" value="ComF/GntX_DNA_util-trans"/>
</dbReference>
<dbReference type="PANTHER" id="PTHR47505">
    <property type="entry name" value="DNA UTILIZATION PROTEIN YHGH"/>
    <property type="match status" value="1"/>
</dbReference>
<evidence type="ECO:0000313" key="3">
    <source>
        <dbReference type="Proteomes" id="UP001234343"/>
    </source>
</evidence>
<protein>
    <recommendedName>
        <fullName evidence="4">ComF family protein</fullName>
    </recommendedName>
</protein>
<sequence>MFRLAKLGHKLAKLVPQQCMLCLCNCQQLPCSHCRDAIAKFAHRAYGFNLMRWPKVASALKPHSFHRVHAIGDYEYPLAKMITELKFQKRLSCAEALANCFSDSLRGRQHALPQCIIPTPLYPTRYLQRQFNQTVEIAISVADQLELECRLNSLQRVRHTTAQVQLGRDQRLANVADSFSCAVLPSHITHIALFDDVVTTGATMHAMRKAILAANPNLIIEIWAICIALASLD</sequence>
<name>A0ABT7T1E5_9ALTE</name>
<dbReference type="PANTHER" id="PTHR47505:SF1">
    <property type="entry name" value="DNA UTILIZATION PROTEIN YHGH"/>
    <property type="match status" value="1"/>
</dbReference>
<keyword evidence="3" id="KW-1185">Reference proteome</keyword>
<evidence type="ECO:0000256" key="1">
    <source>
        <dbReference type="ARBA" id="ARBA00008007"/>
    </source>
</evidence>
<gene>
    <name evidence="2" type="ORF">QTP81_15730</name>
</gene>
<dbReference type="SUPFAM" id="SSF53271">
    <property type="entry name" value="PRTase-like"/>
    <property type="match status" value="1"/>
</dbReference>
<dbReference type="Proteomes" id="UP001234343">
    <property type="component" value="Unassembled WGS sequence"/>
</dbReference>
<dbReference type="InterPro" id="IPR000836">
    <property type="entry name" value="PRTase_dom"/>
</dbReference>
<dbReference type="EMBL" id="JAUCBP010000013">
    <property type="protein sequence ID" value="MDM7862054.1"/>
    <property type="molecule type" value="Genomic_DNA"/>
</dbReference>
<comment type="caution">
    <text evidence="2">The sequence shown here is derived from an EMBL/GenBank/DDBJ whole genome shotgun (WGS) entry which is preliminary data.</text>
</comment>
<dbReference type="CDD" id="cd06223">
    <property type="entry name" value="PRTases_typeI"/>
    <property type="match status" value="1"/>
</dbReference>
<proteinExistence type="inferred from homology"/>
<evidence type="ECO:0000313" key="2">
    <source>
        <dbReference type="EMBL" id="MDM7862054.1"/>
    </source>
</evidence>
<accession>A0ABT7T1E5</accession>
<dbReference type="Gene3D" id="3.40.50.2020">
    <property type="match status" value="1"/>
</dbReference>
<dbReference type="InterPro" id="IPR029057">
    <property type="entry name" value="PRTase-like"/>
</dbReference>